<dbReference type="Proteomes" id="UP001152747">
    <property type="component" value="Unassembled WGS sequence"/>
</dbReference>
<feature type="binding site" evidence="7">
    <location>
        <position position="69"/>
    </location>
    <ligand>
        <name>Na(+)</name>
        <dbReference type="ChEBI" id="CHEBI:29101"/>
        <label>1</label>
    </ligand>
</feature>
<proteinExistence type="predicted"/>
<dbReference type="AlphaFoldDB" id="A0A9P1I4I0"/>
<gene>
    <name evidence="12" type="ORF">CAMP_LOCUS557</name>
</gene>
<feature type="transmembrane region" description="Helical" evidence="11">
    <location>
        <begin position="579"/>
        <end position="601"/>
    </location>
</feature>
<dbReference type="OrthoDB" id="6581954at2759"/>
<feature type="binding site" evidence="7">
    <location>
        <position position="334"/>
    </location>
    <ligand>
        <name>Na(+)</name>
        <dbReference type="ChEBI" id="CHEBI:29101"/>
        <label>1</label>
    </ligand>
</feature>
<keyword evidence="9" id="KW-0175">Coiled coil</keyword>
<evidence type="ECO:0000256" key="11">
    <source>
        <dbReference type="SAM" id="Phobius"/>
    </source>
</evidence>
<feature type="transmembrane region" description="Helical" evidence="11">
    <location>
        <begin position="63"/>
        <end position="81"/>
    </location>
</feature>
<dbReference type="GO" id="GO:0005886">
    <property type="term" value="C:plasma membrane"/>
    <property type="evidence" value="ECO:0007669"/>
    <property type="project" value="TreeGrafter"/>
</dbReference>
<dbReference type="InterPro" id="IPR000175">
    <property type="entry name" value="Na/ntran_symport"/>
</dbReference>
<dbReference type="InterPro" id="IPR037272">
    <property type="entry name" value="SNS_sf"/>
</dbReference>
<keyword evidence="7" id="KW-0915">Sodium</keyword>
<evidence type="ECO:0000256" key="1">
    <source>
        <dbReference type="ARBA" id="ARBA00004141"/>
    </source>
</evidence>
<dbReference type="PANTHER" id="PTHR11616:SF326">
    <property type="entry name" value="SODIUM-DEPENDENT TRANSPORTER SNF-5"/>
    <property type="match status" value="1"/>
</dbReference>
<sequence>MSEASKKANATIMEKTMDGDSTPVNNELTITNKELGLGESELETTTTSKLETKRELFSNQAEFILTSLGLAVGIGNILRFPTKAYQFGGSAFLIPYLIVSYIFGLPAVYFELLLGQYQSTSPPIVFRRIMPILEGVGWLSTITSALISIYYAVVISMSALYTIKVFQGDFNVWSSCDNSWNIKNICVETLAQKQCQNENNGTDSSLDLIFINGECRNKTDFEGNHLMLPTEQYLLFHLNQLSSGMWDISNINWQVFGAITVVWIIAGCLVWKRIGKAGYLSIVLPYALILVLFFRGVTLDGASKGLAYFFLSPNISLLFSPRTWCEALKQLCFSLSLGHGGLMSLASYNRRSNNCFKNAAIIIFADTLMSLIGGAAVFSILGFLAVQRNVEVHEVVESGVSLSFVVYPEAFTMMPVPFIWAIMFFLVLVLFGLNTQIAQVQVFCTCLYDQFPNLRNRKWLVTLSYCLLLYLLTILFSTNAGFHWFEMFTEYIVGFPSVCAITIEIICVMYLYGMKNLREDIVEMFGPASNKFEQFLGSHSIYYLINLKFISPIIGIAIICFSFIPHNNSHRKKSISYDIIGWIIALLPLIIIPIFSLRNVLWFKKHGFLAKSTLMLQKQHRSFSRIHPGAQIENTNAKFLLPNKEPWDLRKNGESGGAKGGDVAFTKIDIDYDHLAMTTPTMRSEMKTQRQQGGREEYENEIETVSVYTEILNDLRVEVGGMRKDIQKIKDQLEDIREDLTMGNMSAGTKANSNSNSKSVEPVKKQVDSAVKSVKKSETTNIQPSIKKSKSNSKINK</sequence>
<feature type="transmembrane region" description="Helical" evidence="11">
    <location>
        <begin position="360"/>
        <end position="386"/>
    </location>
</feature>
<evidence type="ECO:0000256" key="10">
    <source>
        <dbReference type="SAM" id="MobiDB-lite"/>
    </source>
</evidence>
<keyword evidence="13" id="KW-1185">Reference proteome</keyword>
<dbReference type="EMBL" id="CANHGI010000001">
    <property type="protein sequence ID" value="CAI5437920.1"/>
    <property type="molecule type" value="Genomic_DNA"/>
</dbReference>
<feature type="binding site" evidence="7">
    <location>
        <position position="76"/>
    </location>
    <ligand>
        <name>Na(+)</name>
        <dbReference type="ChEBI" id="CHEBI:29101"/>
        <label>1</label>
    </ligand>
</feature>
<evidence type="ECO:0000256" key="8">
    <source>
        <dbReference type="PIRSR" id="PIRSR600175-2"/>
    </source>
</evidence>
<dbReference type="PRINTS" id="PR00176">
    <property type="entry name" value="NANEUSMPORT"/>
</dbReference>
<dbReference type="GO" id="GO:0005332">
    <property type="term" value="F:gamma-aminobutyric acid:sodium:chloride symporter activity"/>
    <property type="evidence" value="ECO:0007669"/>
    <property type="project" value="TreeGrafter"/>
</dbReference>
<keyword evidence="4" id="KW-0769">Symport</keyword>
<keyword evidence="3 11" id="KW-0812">Transmembrane</keyword>
<evidence type="ECO:0000256" key="3">
    <source>
        <dbReference type="ARBA" id="ARBA00022692"/>
    </source>
</evidence>
<reference evidence="12" key="1">
    <citation type="submission" date="2022-11" db="EMBL/GenBank/DDBJ databases">
        <authorList>
            <person name="Kikuchi T."/>
        </authorList>
    </citation>
    <scope>NUCLEOTIDE SEQUENCE</scope>
    <source>
        <strain evidence="12">PS1010</strain>
    </source>
</reference>
<feature type="coiled-coil region" evidence="9">
    <location>
        <begin position="712"/>
        <end position="739"/>
    </location>
</feature>
<keyword evidence="8" id="KW-1015">Disulfide bond</keyword>
<feature type="binding site" evidence="7">
    <location>
        <position position="72"/>
    </location>
    <ligand>
        <name>Na(+)</name>
        <dbReference type="ChEBI" id="CHEBI:29101"/>
        <label>1</label>
    </ligand>
</feature>
<evidence type="ECO:0000256" key="6">
    <source>
        <dbReference type="ARBA" id="ARBA00023136"/>
    </source>
</evidence>
<comment type="subcellular location">
    <subcellularLocation>
        <location evidence="1">Membrane</location>
        <topology evidence="1">Multi-pass membrane protein</topology>
    </subcellularLocation>
</comment>
<organism evidence="12 13">
    <name type="scientific">Caenorhabditis angaria</name>
    <dbReference type="NCBI Taxonomy" id="860376"/>
    <lineage>
        <taxon>Eukaryota</taxon>
        <taxon>Metazoa</taxon>
        <taxon>Ecdysozoa</taxon>
        <taxon>Nematoda</taxon>
        <taxon>Chromadorea</taxon>
        <taxon>Rhabditida</taxon>
        <taxon>Rhabditina</taxon>
        <taxon>Rhabditomorpha</taxon>
        <taxon>Rhabditoidea</taxon>
        <taxon>Rhabditidae</taxon>
        <taxon>Peloderinae</taxon>
        <taxon>Caenorhabditis</taxon>
    </lineage>
</organism>
<keyword evidence="6 11" id="KW-0472">Membrane</keyword>
<evidence type="ECO:0000256" key="4">
    <source>
        <dbReference type="ARBA" id="ARBA00022847"/>
    </source>
</evidence>
<dbReference type="GO" id="GO:0043005">
    <property type="term" value="C:neuron projection"/>
    <property type="evidence" value="ECO:0007669"/>
    <property type="project" value="TreeGrafter"/>
</dbReference>
<evidence type="ECO:0000256" key="5">
    <source>
        <dbReference type="ARBA" id="ARBA00022989"/>
    </source>
</evidence>
<feature type="region of interest" description="Disordered" evidence="10">
    <location>
        <begin position="744"/>
        <end position="797"/>
    </location>
</feature>
<dbReference type="CDD" id="cd10324">
    <property type="entry name" value="SLC6sbd"/>
    <property type="match status" value="1"/>
</dbReference>
<feature type="transmembrane region" description="Helical" evidence="11">
    <location>
        <begin position="135"/>
        <end position="163"/>
    </location>
</feature>
<dbReference type="PANTHER" id="PTHR11616">
    <property type="entry name" value="SODIUM/CHLORIDE DEPENDENT TRANSPORTER"/>
    <property type="match status" value="1"/>
</dbReference>
<feature type="transmembrane region" description="Helical" evidence="11">
    <location>
        <begin position="491"/>
        <end position="512"/>
    </location>
</feature>
<evidence type="ECO:0000256" key="2">
    <source>
        <dbReference type="ARBA" id="ARBA00022448"/>
    </source>
</evidence>
<feature type="binding site" evidence="7">
    <location>
        <position position="71"/>
    </location>
    <ligand>
        <name>Na(+)</name>
        <dbReference type="ChEBI" id="CHEBI:29101"/>
        <label>1</label>
    </ligand>
</feature>
<feature type="compositionally biased region" description="Polar residues" evidence="10">
    <location>
        <begin position="744"/>
        <end position="759"/>
    </location>
</feature>
<evidence type="ECO:0000256" key="7">
    <source>
        <dbReference type="PIRSR" id="PIRSR600175-1"/>
    </source>
</evidence>
<protein>
    <submittedName>
        <fullName evidence="12">Uncharacterized protein</fullName>
    </submittedName>
</protein>
<dbReference type="Pfam" id="PF00209">
    <property type="entry name" value="SNF"/>
    <property type="match status" value="1"/>
</dbReference>
<feature type="transmembrane region" description="Helical" evidence="11">
    <location>
        <begin position="459"/>
        <end position="485"/>
    </location>
</feature>
<keyword evidence="5 11" id="KW-1133">Transmembrane helix</keyword>
<feature type="disulfide bond" evidence="8">
    <location>
        <begin position="176"/>
        <end position="186"/>
    </location>
</feature>
<feature type="transmembrane region" description="Helical" evidence="11">
    <location>
        <begin position="541"/>
        <end position="564"/>
    </location>
</feature>
<feature type="compositionally biased region" description="Basic residues" evidence="10">
    <location>
        <begin position="787"/>
        <end position="797"/>
    </location>
</feature>
<name>A0A9P1I4I0_9PELO</name>
<feature type="transmembrane region" description="Helical" evidence="11">
    <location>
        <begin position="327"/>
        <end position="348"/>
    </location>
</feature>
<keyword evidence="2" id="KW-0813">Transport</keyword>
<evidence type="ECO:0000256" key="9">
    <source>
        <dbReference type="SAM" id="Coils"/>
    </source>
</evidence>
<feature type="transmembrane region" description="Helical" evidence="11">
    <location>
        <begin position="251"/>
        <end position="271"/>
    </location>
</feature>
<evidence type="ECO:0000313" key="12">
    <source>
        <dbReference type="EMBL" id="CAI5437920.1"/>
    </source>
</evidence>
<dbReference type="GO" id="GO:0046872">
    <property type="term" value="F:metal ion binding"/>
    <property type="evidence" value="ECO:0007669"/>
    <property type="project" value="UniProtKB-KW"/>
</dbReference>
<evidence type="ECO:0000313" key="13">
    <source>
        <dbReference type="Proteomes" id="UP001152747"/>
    </source>
</evidence>
<feature type="transmembrane region" description="Helical" evidence="11">
    <location>
        <begin position="93"/>
        <end position="114"/>
    </location>
</feature>
<feature type="transmembrane region" description="Helical" evidence="11">
    <location>
        <begin position="278"/>
        <end position="297"/>
    </location>
</feature>
<feature type="transmembrane region" description="Helical" evidence="11">
    <location>
        <begin position="418"/>
        <end position="438"/>
    </location>
</feature>
<comment type="caution">
    <text evidence="12">The sequence shown here is derived from an EMBL/GenBank/DDBJ whole genome shotgun (WGS) entry which is preliminary data.</text>
</comment>
<dbReference type="SUPFAM" id="SSF161070">
    <property type="entry name" value="SNF-like"/>
    <property type="match status" value="1"/>
</dbReference>
<dbReference type="PROSITE" id="PS50267">
    <property type="entry name" value="NA_NEUROTRAN_SYMP_3"/>
    <property type="match status" value="1"/>
</dbReference>
<accession>A0A9P1I4I0</accession>
<keyword evidence="7" id="KW-0479">Metal-binding</keyword>